<evidence type="ECO:0000313" key="8">
    <source>
        <dbReference type="EMBL" id="GIG34391.1"/>
    </source>
</evidence>
<keyword evidence="2" id="KW-0805">Transcription regulation</keyword>
<dbReference type="InterPro" id="IPR013249">
    <property type="entry name" value="RNA_pol_sigma70_r4_t2"/>
</dbReference>
<dbReference type="InterPro" id="IPR039425">
    <property type="entry name" value="RNA_pol_sigma-70-like"/>
</dbReference>
<keyword evidence="4" id="KW-0238">DNA-binding</keyword>
<dbReference type="GO" id="GO:0006352">
    <property type="term" value="P:DNA-templated transcription initiation"/>
    <property type="evidence" value="ECO:0007669"/>
    <property type="project" value="InterPro"/>
</dbReference>
<reference evidence="9 10" key="1">
    <citation type="submission" date="2020-07" db="EMBL/GenBank/DDBJ databases">
        <title>Sequencing the genomes of 1000 actinobacteria strains.</title>
        <authorList>
            <person name="Klenk H.-P."/>
        </authorList>
    </citation>
    <scope>NUCLEOTIDE SEQUENCE [LARGE SCALE GENOMIC DNA]</scope>
    <source>
        <strain evidence="9 10">DSM 24482</strain>
    </source>
</reference>
<evidence type="ECO:0000256" key="5">
    <source>
        <dbReference type="ARBA" id="ARBA00023163"/>
    </source>
</evidence>
<dbReference type="AlphaFoldDB" id="A0A7Y9JZV0"/>
<evidence type="ECO:0000313" key="11">
    <source>
        <dbReference type="Proteomes" id="UP000618382"/>
    </source>
</evidence>
<evidence type="ECO:0000313" key="9">
    <source>
        <dbReference type="EMBL" id="NYD86630.1"/>
    </source>
</evidence>
<dbReference type="SUPFAM" id="SSF88659">
    <property type="entry name" value="Sigma3 and sigma4 domains of RNA polymerase sigma factors"/>
    <property type="match status" value="1"/>
</dbReference>
<protein>
    <submittedName>
        <fullName evidence="8 9">RNA polymerase sigma factor</fullName>
    </submittedName>
</protein>
<dbReference type="GO" id="GO:0003677">
    <property type="term" value="F:DNA binding"/>
    <property type="evidence" value="ECO:0007669"/>
    <property type="project" value="UniProtKB-KW"/>
</dbReference>
<proteinExistence type="inferred from homology"/>
<dbReference type="SUPFAM" id="SSF88946">
    <property type="entry name" value="Sigma2 domain of RNA polymerase sigma factors"/>
    <property type="match status" value="1"/>
</dbReference>
<sequence length="184" mass="20132">MTHRWEDALDALVKERYGALVARAALLTRATADAQDLVHDALVATFTARARFDSVEQAEAYVRRAIATRFVDGHRRRLRELKAVGRVAQMIDGEAYSDVAEHLDADLVDALAELSPRERVCVLLRHLDDLSVRETASVLGLSEGAVKRYTSDGVAALQARLGTTVDSDDSDPVHLIVSEGGPRD</sequence>
<gene>
    <name evidence="9" type="ORF">BKA21_002179</name>
    <name evidence="8" type="ORF">Col01nite_35500</name>
</gene>
<dbReference type="Gene3D" id="1.10.1740.10">
    <property type="match status" value="1"/>
</dbReference>
<name>A0A7Y9JZV0_9CELL</name>
<dbReference type="NCBIfam" id="TIGR02937">
    <property type="entry name" value="sigma70-ECF"/>
    <property type="match status" value="1"/>
</dbReference>
<dbReference type="Proteomes" id="UP000577956">
    <property type="component" value="Unassembled WGS sequence"/>
</dbReference>
<evidence type="ECO:0000313" key="10">
    <source>
        <dbReference type="Proteomes" id="UP000577956"/>
    </source>
</evidence>
<keyword evidence="11" id="KW-1185">Reference proteome</keyword>
<dbReference type="EMBL" id="JACCBK010000001">
    <property type="protein sequence ID" value="NYD86630.1"/>
    <property type="molecule type" value="Genomic_DNA"/>
</dbReference>
<dbReference type="RefSeq" id="WP_140458224.1">
    <property type="nucleotide sequence ID" value="NZ_BAABFI010000001.1"/>
</dbReference>
<dbReference type="InterPro" id="IPR013324">
    <property type="entry name" value="RNA_pol_sigma_r3/r4-like"/>
</dbReference>
<evidence type="ECO:0000256" key="1">
    <source>
        <dbReference type="ARBA" id="ARBA00010641"/>
    </source>
</evidence>
<keyword evidence="5" id="KW-0804">Transcription</keyword>
<dbReference type="Pfam" id="PF04542">
    <property type="entry name" value="Sigma70_r2"/>
    <property type="match status" value="1"/>
</dbReference>
<dbReference type="InterPro" id="IPR014284">
    <property type="entry name" value="RNA_pol_sigma-70_dom"/>
</dbReference>
<comment type="caution">
    <text evidence="9">The sequence shown here is derived from an EMBL/GenBank/DDBJ whole genome shotgun (WGS) entry which is preliminary data.</text>
</comment>
<dbReference type="InterPro" id="IPR013325">
    <property type="entry name" value="RNA_pol_sigma_r2"/>
</dbReference>
<comment type="similarity">
    <text evidence="1">Belongs to the sigma-70 factor family. ECF subfamily.</text>
</comment>
<dbReference type="PANTHER" id="PTHR43133">
    <property type="entry name" value="RNA POLYMERASE ECF-TYPE SIGMA FACTO"/>
    <property type="match status" value="1"/>
</dbReference>
<evidence type="ECO:0000259" key="7">
    <source>
        <dbReference type="Pfam" id="PF08281"/>
    </source>
</evidence>
<evidence type="ECO:0000259" key="6">
    <source>
        <dbReference type="Pfam" id="PF04542"/>
    </source>
</evidence>
<feature type="domain" description="RNA polymerase sigma factor 70 region 4 type 2" evidence="7">
    <location>
        <begin position="106"/>
        <end position="157"/>
    </location>
</feature>
<accession>A0A7Y9JZV0</accession>
<reference evidence="8 11" key="2">
    <citation type="submission" date="2021-01" db="EMBL/GenBank/DDBJ databases">
        <title>Whole genome shotgun sequence of Cellulomonas oligotrophica NBRC 109435.</title>
        <authorList>
            <person name="Komaki H."/>
            <person name="Tamura T."/>
        </authorList>
    </citation>
    <scope>NUCLEOTIDE SEQUENCE [LARGE SCALE GENOMIC DNA]</scope>
    <source>
        <strain evidence="8 11">NBRC 109435</strain>
    </source>
</reference>
<evidence type="ECO:0000256" key="4">
    <source>
        <dbReference type="ARBA" id="ARBA00023125"/>
    </source>
</evidence>
<keyword evidence="3" id="KW-0731">Sigma factor</keyword>
<evidence type="ECO:0000256" key="3">
    <source>
        <dbReference type="ARBA" id="ARBA00023082"/>
    </source>
</evidence>
<dbReference type="Gene3D" id="1.10.10.10">
    <property type="entry name" value="Winged helix-like DNA-binding domain superfamily/Winged helix DNA-binding domain"/>
    <property type="match status" value="1"/>
</dbReference>
<dbReference type="CDD" id="cd06171">
    <property type="entry name" value="Sigma70_r4"/>
    <property type="match status" value="1"/>
</dbReference>
<dbReference type="Pfam" id="PF08281">
    <property type="entry name" value="Sigma70_r4_2"/>
    <property type="match status" value="1"/>
</dbReference>
<dbReference type="EMBL" id="BONN01000016">
    <property type="protein sequence ID" value="GIG34391.1"/>
    <property type="molecule type" value="Genomic_DNA"/>
</dbReference>
<evidence type="ECO:0000256" key="2">
    <source>
        <dbReference type="ARBA" id="ARBA00023015"/>
    </source>
</evidence>
<organism evidence="9 10">
    <name type="scientific">Cellulomonas oligotrophica</name>
    <dbReference type="NCBI Taxonomy" id="931536"/>
    <lineage>
        <taxon>Bacteria</taxon>
        <taxon>Bacillati</taxon>
        <taxon>Actinomycetota</taxon>
        <taxon>Actinomycetes</taxon>
        <taxon>Micrococcales</taxon>
        <taxon>Cellulomonadaceae</taxon>
        <taxon>Cellulomonas</taxon>
    </lineage>
</organism>
<feature type="domain" description="RNA polymerase sigma-70 region 2" evidence="6">
    <location>
        <begin position="15"/>
        <end position="78"/>
    </location>
</feature>
<dbReference type="InterPro" id="IPR007627">
    <property type="entry name" value="RNA_pol_sigma70_r2"/>
</dbReference>
<dbReference type="PANTHER" id="PTHR43133:SF50">
    <property type="entry name" value="ECF RNA POLYMERASE SIGMA FACTOR SIGM"/>
    <property type="match status" value="1"/>
</dbReference>
<dbReference type="Proteomes" id="UP000618382">
    <property type="component" value="Unassembled WGS sequence"/>
</dbReference>
<dbReference type="InterPro" id="IPR036388">
    <property type="entry name" value="WH-like_DNA-bd_sf"/>
</dbReference>
<dbReference type="GO" id="GO:0016987">
    <property type="term" value="F:sigma factor activity"/>
    <property type="evidence" value="ECO:0007669"/>
    <property type="project" value="UniProtKB-KW"/>
</dbReference>